<dbReference type="Proteomes" id="UP000076727">
    <property type="component" value="Unassembled WGS sequence"/>
</dbReference>
<feature type="transmembrane region" description="Helical" evidence="1">
    <location>
        <begin position="9"/>
        <end position="27"/>
    </location>
</feature>
<keyword evidence="3" id="KW-1185">Reference proteome</keyword>
<accession>A0A165QE09</accession>
<evidence type="ECO:0000313" key="3">
    <source>
        <dbReference type="Proteomes" id="UP000076727"/>
    </source>
</evidence>
<proteinExistence type="predicted"/>
<dbReference type="AlphaFoldDB" id="A0A165QE09"/>
<evidence type="ECO:0000256" key="1">
    <source>
        <dbReference type="SAM" id="Phobius"/>
    </source>
</evidence>
<keyword evidence="1" id="KW-1133">Transmembrane helix</keyword>
<gene>
    <name evidence="2" type="ORF">DAEQUDRAFT_726916</name>
</gene>
<keyword evidence="1" id="KW-0472">Membrane</keyword>
<reference evidence="2 3" key="1">
    <citation type="journal article" date="2016" name="Mol. Biol. Evol.">
        <title>Comparative Genomics of Early-Diverging Mushroom-Forming Fungi Provides Insights into the Origins of Lignocellulose Decay Capabilities.</title>
        <authorList>
            <person name="Nagy L.G."/>
            <person name="Riley R."/>
            <person name="Tritt A."/>
            <person name="Adam C."/>
            <person name="Daum C."/>
            <person name="Floudas D."/>
            <person name="Sun H."/>
            <person name="Yadav J.S."/>
            <person name="Pangilinan J."/>
            <person name="Larsson K.H."/>
            <person name="Matsuura K."/>
            <person name="Barry K."/>
            <person name="Labutti K."/>
            <person name="Kuo R."/>
            <person name="Ohm R.A."/>
            <person name="Bhattacharya S.S."/>
            <person name="Shirouzu T."/>
            <person name="Yoshinaga Y."/>
            <person name="Martin F.M."/>
            <person name="Grigoriev I.V."/>
            <person name="Hibbett D.S."/>
        </authorList>
    </citation>
    <scope>NUCLEOTIDE SEQUENCE [LARGE SCALE GENOMIC DNA]</scope>
    <source>
        <strain evidence="2 3">L-15889</strain>
    </source>
</reference>
<evidence type="ECO:0008006" key="4">
    <source>
        <dbReference type="Google" id="ProtNLM"/>
    </source>
</evidence>
<organism evidence="2 3">
    <name type="scientific">Daedalea quercina L-15889</name>
    <dbReference type="NCBI Taxonomy" id="1314783"/>
    <lineage>
        <taxon>Eukaryota</taxon>
        <taxon>Fungi</taxon>
        <taxon>Dikarya</taxon>
        <taxon>Basidiomycota</taxon>
        <taxon>Agaricomycotina</taxon>
        <taxon>Agaricomycetes</taxon>
        <taxon>Polyporales</taxon>
        <taxon>Fomitopsis</taxon>
    </lineage>
</organism>
<keyword evidence="1" id="KW-0812">Transmembrane</keyword>
<name>A0A165QE09_9APHY</name>
<sequence length="139" mass="14912">MDTVSHSDVAICILVAAIITALGAFLIGIFVVALVIVALLAVFVTAHFVFLGRSRQDIFNPNAAHQGLHEPSLFLRHEALGKTLLRRVCPFSVVDIRSKDELCVISPPSSRACEGSPISARPKAAILRRDGGGSPDWDL</sequence>
<evidence type="ECO:0000313" key="2">
    <source>
        <dbReference type="EMBL" id="KZT69329.1"/>
    </source>
</evidence>
<protein>
    <recommendedName>
        <fullName evidence="4">PRA1 family protein</fullName>
    </recommendedName>
</protein>
<feature type="transmembrane region" description="Helical" evidence="1">
    <location>
        <begin position="33"/>
        <end position="51"/>
    </location>
</feature>
<dbReference type="EMBL" id="KV429059">
    <property type="protein sequence ID" value="KZT69329.1"/>
    <property type="molecule type" value="Genomic_DNA"/>
</dbReference>